<evidence type="ECO:0000259" key="22">
    <source>
        <dbReference type="PROSITE" id="PS50999"/>
    </source>
</evidence>
<evidence type="ECO:0000256" key="16">
    <source>
        <dbReference type="PROSITE-ProRule" id="PRU00433"/>
    </source>
</evidence>
<evidence type="ECO:0000256" key="13">
    <source>
        <dbReference type="ARBA" id="ARBA00023136"/>
    </source>
</evidence>
<feature type="transmembrane region" description="Helical" evidence="20">
    <location>
        <begin position="50"/>
        <end position="70"/>
    </location>
</feature>
<evidence type="ECO:0000256" key="11">
    <source>
        <dbReference type="ARBA" id="ARBA00023004"/>
    </source>
</evidence>
<keyword evidence="6 17" id="KW-0812">Transmembrane</keyword>
<evidence type="ECO:0000256" key="9">
    <source>
        <dbReference type="ARBA" id="ARBA00022982"/>
    </source>
</evidence>
<dbReference type="PROSITE" id="PS50857">
    <property type="entry name" value="COX2_CUA"/>
    <property type="match status" value="1"/>
</dbReference>
<feature type="domain" description="Cytochrome oxidase subunit II copper A binding" evidence="21">
    <location>
        <begin position="120"/>
        <end position="257"/>
    </location>
</feature>
<sequence length="404" mass="45410">MMQHMRALFLLAAGLLGSLLPVRLMADWQVNMTEGVTAISRSIYGLHMTIFIICVVIGVLVFGVMFYSIIMHRKSRGVEPQHFHESTLVEIAWTTIPFLILVLMAIPATRTLIDIYNTDEAEVDIKITGYQWKWQYEYLGEGVSFFSNLATPKEQIYNVRNKQTNYLLEVDEPLVLPVGQKVRFLVTAADVIHSWWVPAFAVKRDAIPGFINEAWTKIERPGIYRGQCAELCGKDHGFMPIVVDARTPEDFEVWLSEKKQEAERIKKLTEEDWDMDKLMKLGKTTYEKICAACHQVGGEGMPPVFPALKGADMTVKADGLKDHVDIVMNGKKGSAMQAFANQLNEAELAAVITYERNAWGNNTGQLVTPKQILDYKKTGELKPDDSAKPAANQQQAALEKQASL</sequence>
<dbReference type="PANTHER" id="PTHR22888">
    <property type="entry name" value="CYTOCHROME C OXIDASE, SUBUNIT II"/>
    <property type="match status" value="1"/>
</dbReference>
<dbReference type="NCBIfam" id="TIGR02866">
    <property type="entry name" value="CoxB"/>
    <property type="match status" value="1"/>
</dbReference>
<evidence type="ECO:0000256" key="8">
    <source>
        <dbReference type="ARBA" id="ARBA00022967"/>
    </source>
</evidence>
<keyword evidence="9 17" id="KW-0249">Electron transport</keyword>
<keyword evidence="13 20" id="KW-0472">Membrane</keyword>
<dbReference type="PROSITE" id="PS51007">
    <property type="entry name" value="CYTC"/>
    <property type="match status" value="1"/>
</dbReference>
<dbReference type="EMBL" id="JBEWTB010000002">
    <property type="protein sequence ID" value="MET4757227.1"/>
    <property type="molecule type" value="Genomic_DNA"/>
</dbReference>
<keyword evidence="10 20" id="KW-1133">Transmembrane helix</keyword>
<dbReference type="InterPro" id="IPR045187">
    <property type="entry name" value="CcO_II"/>
</dbReference>
<dbReference type="InterPro" id="IPR036257">
    <property type="entry name" value="Cyt_c_oxidase_su2_TM_sf"/>
</dbReference>
<evidence type="ECO:0000256" key="7">
    <source>
        <dbReference type="ARBA" id="ARBA00022723"/>
    </source>
</evidence>
<dbReference type="InterPro" id="IPR008972">
    <property type="entry name" value="Cupredoxin"/>
</dbReference>
<evidence type="ECO:0000256" key="19">
    <source>
        <dbReference type="SAM" id="MobiDB-lite"/>
    </source>
</evidence>
<evidence type="ECO:0000313" key="24">
    <source>
        <dbReference type="EMBL" id="MET4757227.1"/>
    </source>
</evidence>
<keyword evidence="4 16" id="KW-0349">Heme</keyword>
<evidence type="ECO:0000256" key="18">
    <source>
        <dbReference type="RuleBase" id="RU004024"/>
    </source>
</evidence>
<dbReference type="Gene3D" id="1.10.760.10">
    <property type="entry name" value="Cytochrome c-like domain"/>
    <property type="match status" value="1"/>
</dbReference>
<keyword evidence="7 16" id="KW-0479">Metal-binding</keyword>
<keyword evidence="8" id="KW-1278">Translocase</keyword>
<comment type="subcellular location">
    <subcellularLocation>
        <location evidence="17">Cell membrane</location>
        <topology evidence="17">Multi-pass membrane protein</topology>
    </subcellularLocation>
    <subcellularLocation>
        <location evidence="1">Membrane</location>
        <topology evidence="1">Multi-pass membrane protein</topology>
    </subcellularLocation>
</comment>
<name>A0ABV2SHH2_9GAMM</name>
<comment type="similarity">
    <text evidence="2 17">Belongs to the cytochrome c oxidase subunit 2 family.</text>
</comment>
<dbReference type="SUPFAM" id="SSF46626">
    <property type="entry name" value="Cytochrome c"/>
    <property type="match status" value="1"/>
</dbReference>
<keyword evidence="11 16" id="KW-0408">Iron</keyword>
<evidence type="ECO:0000256" key="20">
    <source>
        <dbReference type="SAM" id="Phobius"/>
    </source>
</evidence>
<keyword evidence="5 17" id="KW-0679">Respiratory chain</keyword>
<dbReference type="EC" id="7.1.1.9" evidence="18"/>
<dbReference type="Pfam" id="PF02790">
    <property type="entry name" value="COX2_TM"/>
    <property type="match status" value="1"/>
</dbReference>
<dbReference type="PROSITE" id="PS50999">
    <property type="entry name" value="COX2_TM"/>
    <property type="match status" value="1"/>
</dbReference>
<proteinExistence type="inferred from homology"/>
<dbReference type="Gene3D" id="2.60.40.420">
    <property type="entry name" value="Cupredoxins - blue copper proteins"/>
    <property type="match status" value="1"/>
</dbReference>
<comment type="catalytic activity">
    <reaction evidence="15 18">
        <text>4 Fe(II)-[cytochrome c] + O2 + 8 H(+)(in) = 4 Fe(III)-[cytochrome c] + 2 H2O + 4 H(+)(out)</text>
        <dbReference type="Rhea" id="RHEA:11436"/>
        <dbReference type="Rhea" id="RHEA-COMP:10350"/>
        <dbReference type="Rhea" id="RHEA-COMP:14399"/>
        <dbReference type="ChEBI" id="CHEBI:15377"/>
        <dbReference type="ChEBI" id="CHEBI:15378"/>
        <dbReference type="ChEBI" id="CHEBI:15379"/>
        <dbReference type="ChEBI" id="CHEBI:29033"/>
        <dbReference type="ChEBI" id="CHEBI:29034"/>
        <dbReference type="EC" id="7.1.1.9"/>
    </reaction>
</comment>
<evidence type="ECO:0000256" key="5">
    <source>
        <dbReference type="ARBA" id="ARBA00022660"/>
    </source>
</evidence>
<organism evidence="24 25">
    <name type="scientific">Endozoicomonas lisbonensis</name>
    <dbReference type="NCBI Taxonomy" id="3120522"/>
    <lineage>
        <taxon>Bacteria</taxon>
        <taxon>Pseudomonadati</taxon>
        <taxon>Pseudomonadota</taxon>
        <taxon>Gammaproteobacteria</taxon>
        <taxon>Oceanospirillales</taxon>
        <taxon>Endozoicomonadaceae</taxon>
        <taxon>Endozoicomonas</taxon>
    </lineage>
</organism>
<dbReference type="Proteomes" id="UP001549366">
    <property type="component" value="Unassembled WGS sequence"/>
</dbReference>
<dbReference type="InterPro" id="IPR011759">
    <property type="entry name" value="Cyt_c_oxidase_su2_TM_dom"/>
</dbReference>
<dbReference type="InterPro" id="IPR002429">
    <property type="entry name" value="CcO_II-like_C"/>
</dbReference>
<dbReference type="Pfam" id="PF13442">
    <property type="entry name" value="Cytochrome_CBB3"/>
    <property type="match status" value="1"/>
</dbReference>
<evidence type="ECO:0000256" key="15">
    <source>
        <dbReference type="ARBA" id="ARBA00047816"/>
    </source>
</evidence>
<evidence type="ECO:0000256" key="2">
    <source>
        <dbReference type="ARBA" id="ARBA00007866"/>
    </source>
</evidence>
<dbReference type="SUPFAM" id="SSF81464">
    <property type="entry name" value="Cytochrome c oxidase subunit II-like, transmembrane region"/>
    <property type="match status" value="1"/>
</dbReference>
<dbReference type="InterPro" id="IPR036909">
    <property type="entry name" value="Cyt_c-like_dom_sf"/>
</dbReference>
<accession>A0ABV2SHH2</accession>
<evidence type="ECO:0000259" key="21">
    <source>
        <dbReference type="PROSITE" id="PS50857"/>
    </source>
</evidence>
<dbReference type="InterPro" id="IPR001505">
    <property type="entry name" value="Copper_CuA"/>
</dbReference>
<comment type="function">
    <text evidence="14 18">Subunits I and II form the functional core of the enzyme complex. Electrons originating in cytochrome c are transferred via heme a and Cu(A) to the binuclear center formed by heme a3 and Cu(B).</text>
</comment>
<keyword evidence="25" id="KW-1185">Reference proteome</keyword>
<keyword evidence="3 17" id="KW-0813">Transport</keyword>
<gene>
    <name evidence="24" type="ORF">V5J35_002419</name>
</gene>
<comment type="caution">
    <text evidence="24">The sequence shown here is derived from an EMBL/GenBank/DDBJ whole genome shotgun (WGS) entry which is preliminary data.</text>
</comment>
<feature type="domain" description="Cytochrome c" evidence="23">
    <location>
        <begin position="277"/>
        <end position="359"/>
    </location>
</feature>
<dbReference type="InterPro" id="IPR014222">
    <property type="entry name" value="Cyt_c_oxidase_su2"/>
</dbReference>
<feature type="compositionally biased region" description="Polar residues" evidence="19">
    <location>
        <begin position="391"/>
        <end position="404"/>
    </location>
</feature>
<dbReference type="SUPFAM" id="SSF49503">
    <property type="entry name" value="Cupredoxins"/>
    <property type="match status" value="1"/>
</dbReference>
<evidence type="ECO:0000256" key="4">
    <source>
        <dbReference type="ARBA" id="ARBA00022617"/>
    </source>
</evidence>
<evidence type="ECO:0000256" key="12">
    <source>
        <dbReference type="ARBA" id="ARBA00023008"/>
    </source>
</evidence>
<evidence type="ECO:0000259" key="23">
    <source>
        <dbReference type="PROSITE" id="PS51007"/>
    </source>
</evidence>
<dbReference type="PRINTS" id="PR01166">
    <property type="entry name" value="CYCOXIDASEII"/>
</dbReference>
<keyword evidence="12 18" id="KW-0186">Copper</keyword>
<evidence type="ECO:0000256" key="14">
    <source>
        <dbReference type="ARBA" id="ARBA00024688"/>
    </source>
</evidence>
<evidence type="ECO:0000256" key="1">
    <source>
        <dbReference type="ARBA" id="ARBA00004141"/>
    </source>
</evidence>
<dbReference type="PANTHER" id="PTHR22888:SF9">
    <property type="entry name" value="CYTOCHROME C OXIDASE SUBUNIT 2"/>
    <property type="match status" value="1"/>
</dbReference>
<dbReference type="InterPro" id="IPR009056">
    <property type="entry name" value="Cyt_c-like_dom"/>
</dbReference>
<reference evidence="24 25" key="1">
    <citation type="submission" date="2024-06" db="EMBL/GenBank/DDBJ databases">
        <title>Genomic Encyclopedia of Type Strains, Phase V (KMG-V): Genome sequencing to study the core and pangenomes of soil and plant-associated prokaryotes.</title>
        <authorList>
            <person name="Whitman W."/>
        </authorList>
    </citation>
    <scope>NUCLEOTIDE SEQUENCE [LARGE SCALE GENOMIC DNA]</scope>
    <source>
        <strain evidence="24 25">NE40</strain>
    </source>
</reference>
<protein>
    <recommendedName>
        <fullName evidence="18">Cytochrome c oxidase subunit 2</fullName>
        <ecNumber evidence="18">7.1.1.9</ecNumber>
    </recommendedName>
</protein>
<evidence type="ECO:0000256" key="10">
    <source>
        <dbReference type="ARBA" id="ARBA00022989"/>
    </source>
</evidence>
<dbReference type="PROSITE" id="PS00078">
    <property type="entry name" value="COX2"/>
    <property type="match status" value="1"/>
</dbReference>
<evidence type="ECO:0000256" key="3">
    <source>
        <dbReference type="ARBA" id="ARBA00022448"/>
    </source>
</evidence>
<evidence type="ECO:0000313" key="25">
    <source>
        <dbReference type="Proteomes" id="UP001549366"/>
    </source>
</evidence>
<evidence type="ECO:0000256" key="17">
    <source>
        <dbReference type="RuleBase" id="RU000456"/>
    </source>
</evidence>
<dbReference type="Gene3D" id="1.10.287.90">
    <property type="match status" value="1"/>
</dbReference>
<dbReference type="Pfam" id="PF00116">
    <property type="entry name" value="COX2"/>
    <property type="match status" value="1"/>
</dbReference>
<comment type="cofactor">
    <cofactor evidence="18">
        <name>Cu cation</name>
        <dbReference type="ChEBI" id="CHEBI:23378"/>
    </cofactor>
    <text evidence="18">Binds a copper A center.</text>
</comment>
<feature type="transmembrane region" description="Helical" evidence="20">
    <location>
        <begin position="91"/>
        <end position="108"/>
    </location>
</feature>
<feature type="domain" description="Cytochrome oxidase subunit II transmembrane region profile" evidence="22">
    <location>
        <begin position="24"/>
        <end position="119"/>
    </location>
</feature>
<evidence type="ECO:0000256" key="6">
    <source>
        <dbReference type="ARBA" id="ARBA00022692"/>
    </source>
</evidence>
<feature type="region of interest" description="Disordered" evidence="19">
    <location>
        <begin position="380"/>
        <end position="404"/>
    </location>
</feature>